<protein>
    <submittedName>
        <fullName evidence="1">Unannotated protein</fullName>
    </submittedName>
</protein>
<proteinExistence type="predicted"/>
<name>A0A6J5ZGJ8_9ZZZZ</name>
<reference evidence="1" key="1">
    <citation type="submission" date="2020-05" db="EMBL/GenBank/DDBJ databases">
        <authorList>
            <person name="Chiriac C."/>
            <person name="Salcher M."/>
            <person name="Ghai R."/>
            <person name="Kavagutti S V."/>
        </authorList>
    </citation>
    <scope>NUCLEOTIDE SEQUENCE</scope>
</reference>
<accession>A0A6J5ZGJ8</accession>
<sequence>MVGADGTIGGEEAEYYSVLSGSTSTAGSLKFQGLPAGAYVLRTYADDSSPSTMMNGTWAFSVAEDGTVVWTDWNQQQWRPGDTIIEPGGDGVVSLLSPTSRMMLEVLHNDGTSFTENDGWVGAENIEKLAPLDGFPNHYATAEECQGNSIADDCFLNWLDIRQSKVLLPFENGYYVVNFDPGMFGAKHDIGANFLLQIVDSNLAQVWRGGYSEQVNDQTTMVFTSDELQPLITGNKIKFPIADLVGHTNDISTGQDSWVNANVCPMGDFTFATKECEFERHIPVYSNNTGDFGVGGLSGTGVTCSSSLDGSAPEFSLVVEPAMWTADHNVATAFTLDCAGSSGAYSFALRKMLPDKSSGATVSLTDIPLDSATVVGKIFNSDGTEASGAWVDAQPIASDGSPCYDEGSCNGYNNAYFSVFNSYGGTHAGEFYFNPPVSGKFLLRADSNYSGGAVANSWGSVVVDTEVNASGVATSVTVDGGSNILGTATVVNINLHAPNVIGQVFTRGETKARRAQGNVQKWFSGIDGYTDFVNKSWFDTDARGAFSFYLPTGRYQVTLNGNGSDLLGVSYEYWVDGSGAICAYTDQNGNDTCAQGLESVELRYAEPNLTGIIRAGGTPVAVWVNVQSRSANGYWEYLNINADTNEVGEFGARLVDAGNYRISANVYGDENSATAGYVTTTKNVTVDSDGLICETPGADFDAVYVCPQGSLNKLNVDIDLDSANFTVNLRDVTDESLGQVSANGYAWPNASDEWNGWSNSSNGTMYFNLPTPESGNQIYRFDYRAENWDQPSLLLVPKSEYVCIDDTGVLHPATESDCTIATTLSNPHVVTLREGNVAGQITTAGDVPFTESAWLEIREWGDQCPGCGSEYWGWNWSENGATLSQSGHFSAELPVGTYKVIAKPQASFEYSEGIAIIRVIDSEQWCVISDQTVADLPNYGNTEAAVGSCDVADSVSSVNIELGSPNVTGTLRDDNGRIVKYSNAEIYEVLGPDDRNYVNWMQVNYQGKFGTKLNLASAGQTREYGIRFSPPWETSLSSFSITVSCDDTSCSYDNASTLDMDVSFPAPNVVGKICSPDSAIDEDSGNYDCNAVKNSYVNVQSFNVDHWEWSDNYANTNRSGNFALLLPEGTYRIQAHPSWDKPNGVRTYAELTVDASGTATFTSDADPTTGSTYEIQLQGPNLRGKLEYESSPGVKKPMKWGWVSAYCPQIWDVDHWVSCSDNFEDTYAYTNADTQGNYQMLLPSDGVWQVWFYANYGEAPRSPIAMTATVVDGVVTSWEYSVTATETPTLGSANMDAIPANAQITVEETTQKRFVQFELVTDSGSGPEATLVPELTTVTSGGTSNTVAIHLPPGDYIVTVLQSSTEATSGSSGTVGTPITITDGSVEPVTIAVSGR</sequence>
<evidence type="ECO:0000313" key="1">
    <source>
        <dbReference type="EMBL" id="CAB4338733.1"/>
    </source>
</evidence>
<gene>
    <name evidence="1" type="ORF">UFOPK3770_00777</name>
</gene>
<organism evidence="1">
    <name type="scientific">freshwater metagenome</name>
    <dbReference type="NCBI Taxonomy" id="449393"/>
    <lineage>
        <taxon>unclassified sequences</taxon>
        <taxon>metagenomes</taxon>
        <taxon>ecological metagenomes</taxon>
    </lineage>
</organism>
<dbReference type="EMBL" id="CAESAJ010000075">
    <property type="protein sequence ID" value="CAB4338733.1"/>
    <property type="molecule type" value="Genomic_DNA"/>
</dbReference>